<organism evidence="1">
    <name type="scientific">Ackermannviridae sp. ctaCq7</name>
    <dbReference type="NCBI Taxonomy" id="2827294"/>
    <lineage>
        <taxon>Viruses</taxon>
        <taxon>Duplodnaviria</taxon>
        <taxon>Heunggongvirae</taxon>
        <taxon>Uroviricota</taxon>
        <taxon>Caudoviricetes</taxon>
        <taxon>Pantevenvirales</taxon>
        <taxon>Ackermannviridae</taxon>
    </lineage>
</organism>
<name>A0A8S5R5C1_9CAUD</name>
<proteinExistence type="predicted"/>
<protein>
    <submittedName>
        <fullName evidence="1">Uncharacterized protein</fullName>
    </submittedName>
</protein>
<dbReference type="EMBL" id="BK015821">
    <property type="protein sequence ID" value="DAE26576.1"/>
    <property type="molecule type" value="Genomic_DNA"/>
</dbReference>
<accession>A0A8S5R5C1</accession>
<sequence length="208" mass="24328">MLFDFDTYNDDFKFTPNFLAIEEDFQDLIDRALENRLVYVNIDYSSYGGDLMVLLALYNRIKQLNALNIQVNINIVGDLASCGVFLILMLAKDKVCTFTFNPLFTPVYLVHEGYMRAYTNSLKDSDSYHYQANNNLKSMNKQLLDLLQEFVSLNKTEISKFKRGKDIFLEHKDIYKALEERDLIQKEFPIKADVIEFTPENIEKNNKK</sequence>
<reference evidence="1" key="1">
    <citation type="journal article" date="2021" name="Proc. Natl. Acad. Sci. U.S.A.">
        <title>A Catalog of Tens of Thousands of Viruses from Human Metagenomes Reveals Hidden Associations with Chronic Diseases.</title>
        <authorList>
            <person name="Tisza M.J."/>
            <person name="Buck C.B."/>
        </authorList>
    </citation>
    <scope>NUCLEOTIDE SEQUENCE</scope>
    <source>
        <strain evidence="1">CtaCq7</strain>
    </source>
</reference>
<evidence type="ECO:0000313" key="1">
    <source>
        <dbReference type="EMBL" id="DAE26576.1"/>
    </source>
</evidence>
<dbReference type="Gene3D" id="3.90.226.10">
    <property type="entry name" value="2-enoyl-CoA Hydratase, Chain A, domain 1"/>
    <property type="match status" value="1"/>
</dbReference>